<dbReference type="RefSeq" id="WP_183907397.1">
    <property type="nucleotide sequence ID" value="NZ_JACHXZ010000001.1"/>
</dbReference>
<comment type="caution">
    <text evidence="2">The sequence shown here is derived from an EMBL/GenBank/DDBJ whole genome shotgun (WGS) entry which is preliminary data.</text>
</comment>
<dbReference type="EMBL" id="JACHXZ010000001">
    <property type="protein sequence ID" value="MBB3167023.1"/>
    <property type="molecule type" value="Genomic_DNA"/>
</dbReference>
<name>A0A839UHS1_9GAMM</name>
<dbReference type="PANTHER" id="PTHR43798">
    <property type="entry name" value="MONOACYLGLYCEROL LIPASE"/>
    <property type="match status" value="1"/>
</dbReference>
<proteinExistence type="predicted"/>
<dbReference type="Proteomes" id="UP000559987">
    <property type="component" value="Unassembled WGS sequence"/>
</dbReference>
<dbReference type="GO" id="GO:0016020">
    <property type="term" value="C:membrane"/>
    <property type="evidence" value="ECO:0007669"/>
    <property type="project" value="TreeGrafter"/>
</dbReference>
<evidence type="ECO:0000313" key="2">
    <source>
        <dbReference type="EMBL" id="MBB3167023.1"/>
    </source>
</evidence>
<evidence type="ECO:0000259" key="1">
    <source>
        <dbReference type="Pfam" id="PF12697"/>
    </source>
</evidence>
<dbReference type="Pfam" id="PF12697">
    <property type="entry name" value="Abhydrolase_6"/>
    <property type="match status" value="1"/>
</dbReference>
<organism evidence="2 3">
    <name type="scientific">Simiduia aestuariiviva</name>
    <dbReference type="NCBI Taxonomy" id="1510459"/>
    <lineage>
        <taxon>Bacteria</taxon>
        <taxon>Pseudomonadati</taxon>
        <taxon>Pseudomonadota</taxon>
        <taxon>Gammaproteobacteria</taxon>
        <taxon>Cellvibrionales</taxon>
        <taxon>Cellvibrionaceae</taxon>
        <taxon>Simiduia</taxon>
    </lineage>
</organism>
<protein>
    <submittedName>
        <fullName evidence="2">Pimeloyl-ACP methyl ester carboxylesterase</fullName>
    </submittedName>
</protein>
<dbReference type="Gene3D" id="3.40.50.1820">
    <property type="entry name" value="alpha/beta hydrolase"/>
    <property type="match status" value="1"/>
</dbReference>
<dbReference type="InterPro" id="IPR000073">
    <property type="entry name" value="AB_hydrolase_1"/>
</dbReference>
<dbReference type="InterPro" id="IPR050266">
    <property type="entry name" value="AB_hydrolase_sf"/>
</dbReference>
<feature type="domain" description="AB hydrolase-1" evidence="1">
    <location>
        <begin position="19"/>
        <end position="249"/>
    </location>
</feature>
<dbReference type="AlphaFoldDB" id="A0A839UHS1"/>
<sequence>MTALKVHARAGAQAVEARLLCLHGWGFDHRCWQPLADELLSRTRLQLDLVDLPGFGDSPPVDNWVPDTRAQLRALIEASELPVYLLGWSLGGQVALDLAQHCAKPQAVFTVAANLQFCAADHWPAAMNSDHYNDFLTQFTGAPAATVKRFSQLVAAGGAPSMRKLLRNFLASCEPAQHANWLQALRALQQLDASGARPSMPVHMLFAEADQLVPLAAAEAVVARTPFDVFRLGNEGHGAPVCAPAAVADWLIARLPEARLV</sequence>
<gene>
    <name evidence="2" type="ORF">FHS30_000199</name>
</gene>
<accession>A0A839UHS1</accession>
<keyword evidence="3" id="KW-1185">Reference proteome</keyword>
<dbReference type="SUPFAM" id="SSF53474">
    <property type="entry name" value="alpha/beta-Hydrolases"/>
    <property type="match status" value="1"/>
</dbReference>
<dbReference type="InterPro" id="IPR029058">
    <property type="entry name" value="AB_hydrolase_fold"/>
</dbReference>
<evidence type="ECO:0000313" key="3">
    <source>
        <dbReference type="Proteomes" id="UP000559987"/>
    </source>
</evidence>
<dbReference type="PRINTS" id="PR00111">
    <property type="entry name" value="ABHYDROLASE"/>
</dbReference>
<dbReference type="PANTHER" id="PTHR43798:SF27">
    <property type="entry name" value="HYDROLASE ALPHA_BETA HYDROLASE FOLD FAMILY"/>
    <property type="match status" value="1"/>
</dbReference>
<reference evidence="2 3" key="1">
    <citation type="submission" date="2020-08" db="EMBL/GenBank/DDBJ databases">
        <title>Genomic Encyclopedia of Type Strains, Phase III (KMG-III): the genomes of soil and plant-associated and newly described type strains.</title>
        <authorList>
            <person name="Whitman W."/>
        </authorList>
    </citation>
    <scope>NUCLEOTIDE SEQUENCE [LARGE SCALE GENOMIC DNA]</scope>
    <source>
        <strain evidence="2 3">CECT 8571</strain>
    </source>
</reference>